<evidence type="ECO:0000313" key="3">
    <source>
        <dbReference type="Proteomes" id="UP001164737"/>
    </source>
</evidence>
<name>A0AA47IBU4_9XANT</name>
<keyword evidence="1" id="KW-0732">Signal</keyword>
<dbReference type="RefSeq" id="WP_268213807.1">
    <property type="nucleotide sequence ID" value="NZ_CP107241.1"/>
</dbReference>
<feature type="chain" id="PRO_5041300115" evidence="1">
    <location>
        <begin position="21"/>
        <end position="121"/>
    </location>
</feature>
<dbReference type="Proteomes" id="UP001164737">
    <property type="component" value="Chromosome"/>
</dbReference>
<evidence type="ECO:0000256" key="1">
    <source>
        <dbReference type="SAM" id="SignalP"/>
    </source>
</evidence>
<organism evidence="2 3">
    <name type="scientific">Xanthomonas hortorum</name>
    <dbReference type="NCBI Taxonomy" id="56454"/>
    <lineage>
        <taxon>Bacteria</taxon>
        <taxon>Pseudomonadati</taxon>
        <taxon>Pseudomonadota</taxon>
        <taxon>Gammaproteobacteria</taxon>
        <taxon>Lysobacterales</taxon>
        <taxon>Lysobacteraceae</taxon>
        <taxon>Xanthomonas</taxon>
    </lineage>
</organism>
<protein>
    <submittedName>
        <fullName evidence="2">Uncharacterized protein</fullName>
    </submittedName>
</protein>
<gene>
    <name evidence="2" type="ORF">OEG85_01835</name>
</gene>
<reference evidence="2" key="1">
    <citation type="submission" date="2022-10" db="EMBL/GenBank/DDBJ databases">
        <title>Complete genome sequence resource for Xanthomonas hortorum isolated from Greek Oregano.</title>
        <authorList>
            <person name="Gonzalez-Tobon J."/>
            <person name="Helmann T.C."/>
            <person name="Daughtrey M."/>
            <person name="Stodghill P.V."/>
            <person name="Filiatrault M.J."/>
        </authorList>
    </citation>
    <scope>NUCLEOTIDE SEQUENCE</scope>
    <source>
        <strain evidence="2">Oregano 108</strain>
    </source>
</reference>
<dbReference type="EMBL" id="CP107241">
    <property type="protein sequence ID" value="WAH64769.1"/>
    <property type="molecule type" value="Genomic_DNA"/>
</dbReference>
<dbReference type="AlphaFoldDB" id="A0AA47IBU4"/>
<feature type="signal peptide" evidence="1">
    <location>
        <begin position="1"/>
        <end position="20"/>
    </location>
</feature>
<sequence>MKTTWAISAALFLVAAPATASSTMCTFTAPSGSPANDLEFLGYGEIQQILFHLPRSDGPKSLPSGSYQVIEFEEMTRTISLTYRNPGNPQLLPSFTLKGVGKNTLMGIVGKTIAGEFKCDH</sequence>
<evidence type="ECO:0000313" key="2">
    <source>
        <dbReference type="EMBL" id="WAH64769.1"/>
    </source>
</evidence>
<proteinExistence type="predicted"/>
<accession>A0AA47IBU4</accession>